<gene>
    <name evidence="3" type="ORF">DDJ31_28460</name>
    <name evidence="2" type="ORF">ELQ87_10840</name>
</gene>
<accession>A0A3Q9KS55</accession>
<evidence type="ECO:0000313" key="4">
    <source>
        <dbReference type="Proteomes" id="UP000271291"/>
    </source>
</evidence>
<dbReference type="Proteomes" id="UP000501753">
    <property type="component" value="Chromosome"/>
</dbReference>
<evidence type="ECO:0000256" key="1">
    <source>
        <dbReference type="SAM" id="MobiDB-lite"/>
    </source>
</evidence>
<protein>
    <recommendedName>
        <fullName evidence="6">N-formylglutamate amidohydrolase</fullName>
    </recommendedName>
</protein>
<organism evidence="2 4">
    <name type="scientific">Streptomyces griseoviridis</name>
    <dbReference type="NCBI Taxonomy" id="45398"/>
    <lineage>
        <taxon>Bacteria</taxon>
        <taxon>Bacillati</taxon>
        <taxon>Actinomycetota</taxon>
        <taxon>Actinomycetes</taxon>
        <taxon>Kitasatosporales</taxon>
        <taxon>Streptomycetaceae</taxon>
        <taxon>Streptomyces</taxon>
    </lineage>
</organism>
<evidence type="ECO:0000313" key="2">
    <source>
        <dbReference type="EMBL" id="AZS84726.1"/>
    </source>
</evidence>
<reference evidence="3 5" key="1">
    <citation type="submission" date="2018-04" db="EMBL/GenBank/DDBJ databases">
        <title>Complete genome sequences of Streptomyces griseoviridis K61 and characterization of antagonistic properties of biological control agents.</title>
        <authorList>
            <person name="Mariita R.M."/>
            <person name="Sello J.K."/>
        </authorList>
    </citation>
    <scope>NUCLEOTIDE SEQUENCE [LARGE SCALE GENOMIC DNA]</scope>
    <source>
        <strain evidence="3 5">K61</strain>
    </source>
</reference>
<dbReference type="EMBL" id="CP029078">
    <property type="protein sequence ID" value="QCN88418.1"/>
    <property type="molecule type" value="Genomic_DNA"/>
</dbReference>
<name>A0A3Q9KS55_STRGD</name>
<evidence type="ECO:0000313" key="3">
    <source>
        <dbReference type="EMBL" id="QCN88418.1"/>
    </source>
</evidence>
<evidence type="ECO:0008006" key="6">
    <source>
        <dbReference type="Google" id="ProtNLM"/>
    </source>
</evidence>
<dbReference type="RefSeq" id="WP_127177623.1">
    <property type="nucleotide sequence ID" value="NZ_CP029078.1"/>
</dbReference>
<dbReference type="Proteomes" id="UP000271291">
    <property type="component" value="Chromosome"/>
</dbReference>
<dbReference type="KEGG" id="sgd:ELQ87_10840"/>
<keyword evidence="5" id="KW-1185">Reference proteome</keyword>
<dbReference type="OrthoDB" id="5493436at2"/>
<evidence type="ECO:0000313" key="5">
    <source>
        <dbReference type="Proteomes" id="UP000501753"/>
    </source>
</evidence>
<proteinExistence type="predicted"/>
<sequence>MYPPSTRDHDGTDDDRTRHPATEVDLTAEMTAYARRLGPDTGYLPPTEADREGVAAGVGLLLDGDLTAAGRRLSALDLTLRTVVDRGSGRRFAEVADRTERAASPRGWGRVYFDLDHRARWSVQVPHPASDQYTEVLGARVLRGSPGGVLVVAGAHRQAGEDGSADVAHQPGSIFHAVCAELVRRGLPGIQVHGFARSSAPHHDVIASTSAARTAGPEALLLADALRERGFRVCRAWRGKCPLAGVTNAQGRTAADARVPFLHVEFAPPLRADGAPNDRATAAVTELTRTWAAAG</sequence>
<feature type="region of interest" description="Disordered" evidence="1">
    <location>
        <begin position="1"/>
        <end position="21"/>
    </location>
</feature>
<dbReference type="AlphaFoldDB" id="A0A3Q9KS55"/>
<reference evidence="2 4" key="2">
    <citation type="submission" date="2018-12" db="EMBL/GenBank/DDBJ databases">
        <title>Streptomyces griseoviridis F1-27 complete genome.</title>
        <authorList>
            <person name="Mariita R.M."/>
            <person name="Sello J.K."/>
        </authorList>
    </citation>
    <scope>NUCLEOTIDE SEQUENCE [LARGE SCALE GENOMIC DNA]</scope>
    <source>
        <strain evidence="2 4">F1-27</strain>
    </source>
</reference>
<dbReference type="EMBL" id="CP034687">
    <property type="protein sequence ID" value="AZS84726.1"/>
    <property type="molecule type" value="Genomic_DNA"/>
</dbReference>